<keyword evidence="2" id="KW-1185">Reference proteome</keyword>
<protein>
    <submittedName>
        <fullName evidence="1">Uncharacterized protein</fullName>
    </submittedName>
</protein>
<evidence type="ECO:0000313" key="2">
    <source>
        <dbReference type="Proteomes" id="UP001281761"/>
    </source>
</evidence>
<sequence>MILIPYNDELPSFRNMTSFPSEESAPLNISRRGRCRDWLDQSETEREEGPESVTLPPYRAEHVTQRIATECNVGMSDAMDFWMILLKEATKA</sequence>
<accession>A0ABQ9YHJ7</accession>
<organism evidence="1 2">
    <name type="scientific">Blattamonas nauphoetae</name>
    <dbReference type="NCBI Taxonomy" id="2049346"/>
    <lineage>
        <taxon>Eukaryota</taxon>
        <taxon>Metamonada</taxon>
        <taxon>Preaxostyla</taxon>
        <taxon>Oxymonadida</taxon>
        <taxon>Blattamonas</taxon>
    </lineage>
</organism>
<dbReference type="EMBL" id="JARBJD010000007">
    <property type="protein sequence ID" value="KAK2963210.1"/>
    <property type="molecule type" value="Genomic_DNA"/>
</dbReference>
<gene>
    <name evidence="1" type="ORF">BLNAU_1743</name>
</gene>
<comment type="caution">
    <text evidence="1">The sequence shown here is derived from an EMBL/GenBank/DDBJ whole genome shotgun (WGS) entry which is preliminary data.</text>
</comment>
<proteinExistence type="predicted"/>
<evidence type="ECO:0000313" key="1">
    <source>
        <dbReference type="EMBL" id="KAK2963210.1"/>
    </source>
</evidence>
<name>A0ABQ9YHJ7_9EUKA</name>
<dbReference type="Proteomes" id="UP001281761">
    <property type="component" value="Unassembled WGS sequence"/>
</dbReference>
<reference evidence="1 2" key="1">
    <citation type="journal article" date="2022" name="bioRxiv">
        <title>Genomics of Preaxostyla Flagellates Illuminates Evolutionary Transitions and the Path Towards Mitochondrial Loss.</title>
        <authorList>
            <person name="Novak L.V.F."/>
            <person name="Treitli S.C."/>
            <person name="Pyrih J."/>
            <person name="Halakuc P."/>
            <person name="Pipaliya S.V."/>
            <person name="Vacek V."/>
            <person name="Brzon O."/>
            <person name="Soukal P."/>
            <person name="Eme L."/>
            <person name="Dacks J.B."/>
            <person name="Karnkowska A."/>
            <person name="Elias M."/>
            <person name="Hampl V."/>
        </authorList>
    </citation>
    <scope>NUCLEOTIDE SEQUENCE [LARGE SCALE GENOMIC DNA]</scope>
    <source>
        <strain evidence="1">NAU3</strain>
        <tissue evidence="1">Gut</tissue>
    </source>
</reference>